<dbReference type="RefSeq" id="WP_105869545.1">
    <property type="nucleotide sequence ID" value="NZ_PVLV01000222.1"/>
</dbReference>
<dbReference type="OrthoDB" id="428263at2"/>
<feature type="transmembrane region" description="Helical" evidence="1">
    <location>
        <begin position="6"/>
        <end position="32"/>
    </location>
</feature>
<feature type="transmembrane region" description="Helical" evidence="1">
    <location>
        <begin position="83"/>
        <end position="104"/>
    </location>
</feature>
<gene>
    <name evidence="2" type="ORF">C6N75_15770</name>
</gene>
<reference evidence="2 3" key="1">
    <citation type="submission" date="2018-03" db="EMBL/GenBank/DDBJ databases">
        <title>Novel Streptomyces sp. from soil.</title>
        <authorList>
            <person name="Tan G.Y.A."/>
            <person name="Lee Z.Y."/>
        </authorList>
    </citation>
    <scope>NUCLEOTIDE SEQUENCE [LARGE SCALE GENOMIC DNA]</scope>
    <source>
        <strain evidence="2 3">ST5x</strain>
    </source>
</reference>
<dbReference type="EMBL" id="PVLV01000222">
    <property type="protein sequence ID" value="PRH78276.1"/>
    <property type="molecule type" value="Genomic_DNA"/>
</dbReference>
<dbReference type="Pfam" id="PF08592">
    <property type="entry name" value="Anthrone_oxy"/>
    <property type="match status" value="1"/>
</dbReference>
<keyword evidence="1" id="KW-1133">Transmembrane helix</keyword>
<evidence type="ECO:0000256" key="1">
    <source>
        <dbReference type="SAM" id="Phobius"/>
    </source>
</evidence>
<dbReference type="AlphaFoldDB" id="A0A2S9PV20"/>
<keyword evidence="1" id="KW-0472">Membrane</keyword>
<keyword evidence="3" id="KW-1185">Reference proteome</keyword>
<sequence>MPTLLLGLAIVSTGLYAGFMLVFQTGVMPALARLDDAHFVTAMRQVNALMPRGVFMTVFAGVLVFPPLVWAMPVDGRSEEATWLTIAGTVCAIANHLVTVVGNVPLNNALAAAPVNPPGPARAAFEGRWNAFHRMRTLLVTVAFALLVAAALV</sequence>
<proteinExistence type="predicted"/>
<dbReference type="Proteomes" id="UP000239322">
    <property type="component" value="Unassembled WGS sequence"/>
</dbReference>
<name>A0A2S9PV20_9ACTN</name>
<dbReference type="InterPro" id="IPR013901">
    <property type="entry name" value="Anthrone_oxy"/>
</dbReference>
<organism evidence="2 3">
    <name type="scientific">Streptomyces solincola</name>
    <dbReference type="NCBI Taxonomy" id="2100817"/>
    <lineage>
        <taxon>Bacteria</taxon>
        <taxon>Bacillati</taxon>
        <taxon>Actinomycetota</taxon>
        <taxon>Actinomycetes</taxon>
        <taxon>Kitasatosporales</taxon>
        <taxon>Streptomycetaceae</taxon>
        <taxon>Streptomyces</taxon>
    </lineage>
</organism>
<evidence type="ECO:0000313" key="3">
    <source>
        <dbReference type="Proteomes" id="UP000239322"/>
    </source>
</evidence>
<protein>
    <submittedName>
        <fullName evidence="2">DUF1772 domain-containing protein</fullName>
    </submittedName>
</protein>
<feature type="transmembrane region" description="Helical" evidence="1">
    <location>
        <begin position="135"/>
        <end position="152"/>
    </location>
</feature>
<feature type="transmembrane region" description="Helical" evidence="1">
    <location>
        <begin position="53"/>
        <end position="71"/>
    </location>
</feature>
<keyword evidence="1" id="KW-0812">Transmembrane</keyword>
<accession>A0A2S9PV20</accession>
<comment type="caution">
    <text evidence="2">The sequence shown here is derived from an EMBL/GenBank/DDBJ whole genome shotgun (WGS) entry which is preliminary data.</text>
</comment>
<evidence type="ECO:0000313" key="2">
    <source>
        <dbReference type="EMBL" id="PRH78276.1"/>
    </source>
</evidence>